<reference evidence="3" key="1">
    <citation type="submission" date="2016-10" db="EMBL/GenBank/DDBJ databases">
        <authorList>
            <person name="Varghese N."/>
            <person name="Submissions S."/>
        </authorList>
    </citation>
    <scope>NUCLEOTIDE SEQUENCE [LARGE SCALE GENOMIC DNA]</scope>
    <source>
        <strain evidence="3">CGMCC 4.3525</strain>
    </source>
</reference>
<dbReference type="AlphaFoldDB" id="A0A1H9AQT7"/>
<dbReference type="InterPro" id="IPR024203">
    <property type="entry name" value="Deoxy-glucuronate_isom_IolB"/>
</dbReference>
<dbReference type="InterPro" id="IPR011051">
    <property type="entry name" value="RmlC_Cupin_sf"/>
</dbReference>
<dbReference type="NCBIfam" id="TIGR04378">
    <property type="entry name" value="myo_inos_iolB"/>
    <property type="match status" value="1"/>
</dbReference>
<keyword evidence="1 2" id="KW-0413">Isomerase</keyword>
<accession>A0A1H9AQT7</accession>
<dbReference type="GO" id="GO:0008880">
    <property type="term" value="F:glucuronate isomerase activity"/>
    <property type="evidence" value="ECO:0007669"/>
    <property type="project" value="InterPro"/>
</dbReference>
<evidence type="ECO:0000313" key="2">
    <source>
        <dbReference type="EMBL" id="SEP78905.1"/>
    </source>
</evidence>
<dbReference type="Pfam" id="PF04962">
    <property type="entry name" value="KduI"/>
    <property type="match status" value="1"/>
</dbReference>
<dbReference type="EMBL" id="FOFR01000001">
    <property type="protein sequence ID" value="SEP78905.1"/>
    <property type="molecule type" value="Genomic_DNA"/>
</dbReference>
<dbReference type="InterPro" id="IPR014710">
    <property type="entry name" value="RmlC-like_jellyroll"/>
</dbReference>
<gene>
    <name evidence="2" type="ORF">SAMN05216188_101491</name>
</gene>
<proteinExistence type="predicted"/>
<dbReference type="STRING" id="402600.SAMN05216188_101491"/>
<dbReference type="PIRSF" id="PIRSF036628">
    <property type="entry name" value="IolB"/>
    <property type="match status" value="1"/>
</dbReference>
<dbReference type="PANTHER" id="PTHR39193:SF1">
    <property type="entry name" value="5-DEOXY-GLUCURONATE ISOMERASE"/>
    <property type="match status" value="1"/>
</dbReference>
<dbReference type="SUPFAM" id="SSF51182">
    <property type="entry name" value="RmlC-like cupins"/>
    <property type="match status" value="1"/>
</dbReference>
<dbReference type="OrthoDB" id="9799936at2"/>
<name>A0A1H9AQT7_9PSEU</name>
<dbReference type="RefSeq" id="WP_089948689.1">
    <property type="nucleotide sequence ID" value="NZ_FOFR01000001.1"/>
</dbReference>
<keyword evidence="3" id="KW-1185">Reference proteome</keyword>
<dbReference type="InterPro" id="IPR021120">
    <property type="entry name" value="KduI/IolB_isomerase"/>
</dbReference>
<evidence type="ECO:0000313" key="3">
    <source>
        <dbReference type="Proteomes" id="UP000199352"/>
    </source>
</evidence>
<dbReference type="PANTHER" id="PTHR39193">
    <property type="entry name" value="5-DEOXY-GLUCURONATE ISOMERASE"/>
    <property type="match status" value="1"/>
</dbReference>
<dbReference type="GO" id="GO:0019310">
    <property type="term" value="P:inositol catabolic process"/>
    <property type="evidence" value="ECO:0007669"/>
    <property type="project" value="InterPro"/>
</dbReference>
<organism evidence="2 3">
    <name type="scientific">Lentzea xinjiangensis</name>
    <dbReference type="NCBI Taxonomy" id="402600"/>
    <lineage>
        <taxon>Bacteria</taxon>
        <taxon>Bacillati</taxon>
        <taxon>Actinomycetota</taxon>
        <taxon>Actinomycetes</taxon>
        <taxon>Pseudonocardiales</taxon>
        <taxon>Pseudonocardiaceae</taxon>
        <taxon>Lentzea</taxon>
    </lineage>
</organism>
<protein>
    <submittedName>
        <fullName evidence="2">5-deoxyglucuronate isomerase</fullName>
    </submittedName>
</protein>
<dbReference type="Proteomes" id="UP000199352">
    <property type="component" value="Unassembled WGS sequence"/>
</dbReference>
<sequence length="295" mass="32261">MTLHRPHGTLSTAADVVSLAPEDAGWTYTGLRVLRVEPGGSRRVETGEFEAFVLPLAGSVAVEVDGERYALRGRDSVFTRVTDFAYVPRDASVTLSSVDGCEVALPMARCTRRLTPKYGPAEGVPVEVRGSGNATRQVTNFGVPGVWDHADKLNACELITPDGNWSSYPPHKHDSSQPCEVENEEIYYFRVAGRDQVTPSRTGFGFHRTYTDDGTIDEDVTVRDGDVFLIPRGYHGPCVAAPGYPLYYLNVLAGPGAERSMAFCDDPAHAWVRDSWAAREPDPRCPVTTAEGRVR</sequence>
<evidence type="ECO:0000256" key="1">
    <source>
        <dbReference type="ARBA" id="ARBA00023235"/>
    </source>
</evidence>
<dbReference type="Gene3D" id="2.60.120.10">
    <property type="entry name" value="Jelly Rolls"/>
    <property type="match status" value="2"/>
</dbReference>